<dbReference type="EMBL" id="JAHRIO010091433">
    <property type="protein sequence ID" value="MEQ2188713.1"/>
    <property type="molecule type" value="Genomic_DNA"/>
</dbReference>
<evidence type="ECO:0000313" key="3">
    <source>
        <dbReference type="Proteomes" id="UP001476798"/>
    </source>
</evidence>
<proteinExistence type="predicted"/>
<feature type="compositionally biased region" description="Basic and acidic residues" evidence="1">
    <location>
        <begin position="36"/>
        <end position="48"/>
    </location>
</feature>
<evidence type="ECO:0000313" key="2">
    <source>
        <dbReference type="EMBL" id="MEQ2188713.1"/>
    </source>
</evidence>
<dbReference type="Proteomes" id="UP001476798">
    <property type="component" value="Unassembled WGS sequence"/>
</dbReference>
<evidence type="ECO:0000256" key="1">
    <source>
        <dbReference type="SAM" id="MobiDB-lite"/>
    </source>
</evidence>
<organism evidence="2 3">
    <name type="scientific">Goodea atripinnis</name>
    <dbReference type="NCBI Taxonomy" id="208336"/>
    <lineage>
        <taxon>Eukaryota</taxon>
        <taxon>Metazoa</taxon>
        <taxon>Chordata</taxon>
        <taxon>Craniata</taxon>
        <taxon>Vertebrata</taxon>
        <taxon>Euteleostomi</taxon>
        <taxon>Actinopterygii</taxon>
        <taxon>Neopterygii</taxon>
        <taxon>Teleostei</taxon>
        <taxon>Neoteleostei</taxon>
        <taxon>Acanthomorphata</taxon>
        <taxon>Ovalentaria</taxon>
        <taxon>Atherinomorphae</taxon>
        <taxon>Cyprinodontiformes</taxon>
        <taxon>Goodeidae</taxon>
        <taxon>Goodea</taxon>
    </lineage>
</organism>
<feature type="region of interest" description="Disordered" evidence="1">
    <location>
        <begin position="33"/>
        <end position="61"/>
    </location>
</feature>
<name>A0ABV0PZH7_9TELE</name>
<sequence>MSSYLRNSRGSSSIAPGWVRFILSNRSARGVGGGVESRRARDRSRGVECPELGGDGEASVEDVMDDGMKPLSVLSLLKEEGGIGGLSNATLTRLSISSARSSVFSFSSWISLILENKGAEKQGTFKEQLNPKSTFLRFLH</sequence>
<keyword evidence="3" id="KW-1185">Reference proteome</keyword>
<protein>
    <submittedName>
        <fullName evidence="2">Uncharacterized protein</fullName>
    </submittedName>
</protein>
<gene>
    <name evidence="2" type="ORF">GOODEAATRI_017804</name>
</gene>
<accession>A0ABV0PZH7</accession>
<reference evidence="2 3" key="1">
    <citation type="submission" date="2021-06" db="EMBL/GenBank/DDBJ databases">
        <authorList>
            <person name="Palmer J.M."/>
        </authorList>
    </citation>
    <scope>NUCLEOTIDE SEQUENCE [LARGE SCALE GENOMIC DNA]</scope>
    <source>
        <strain evidence="2 3">GA_2019</strain>
        <tissue evidence="2">Muscle</tissue>
    </source>
</reference>
<comment type="caution">
    <text evidence="2">The sequence shown here is derived from an EMBL/GenBank/DDBJ whole genome shotgun (WGS) entry which is preliminary data.</text>
</comment>